<name>A0AAW0B209_9AGAR</name>
<dbReference type="AlphaFoldDB" id="A0AAW0B209"/>
<dbReference type="GO" id="GO:0003676">
    <property type="term" value="F:nucleic acid binding"/>
    <property type="evidence" value="ECO:0007669"/>
    <property type="project" value="InterPro"/>
</dbReference>
<proteinExistence type="predicted"/>
<dbReference type="EMBL" id="JAYKXP010000200">
    <property type="protein sequence ID" value="KAK7019760.1"/>
    <property type="molecule type" value="Genomic_DNA"/>
</dbReference>
<gene>
    <name evidence="1" type="ORF">VNI00_017957</name>
</gene>
<sequence>MKGFPPSLRLLLENPEIVKLGVGIQGDAKLLHRSWNVSMASCIDLSLFARSIDSLLFANGLGRYGSSTYVGELEAAVNPRPVQRVFQGRYTDGLGLATLFLLYRHKSLVKGSVTTSDWSADLSSEQLDCASLLNSPVAMSLHTSHNDVDASEDAIAGYLVFFSVLEEAAILPTSQIPKRGYFMFDAVDGLLYPPLRGEKRDITTLPLTVEQSQFSKGHIYIQEYRLSLGASYYPLWTPNNPEYIPILPPLDPVATAFLVEYHDSDLATLPTQVNWRSAFSNYSILIPTHYIQAFLQRAPRRVPAS</sequence>
<evidence type="ECO:0000313" key="2">
    <source>
        <dbReference type="Proteomes" id="UP001383192"/>
    </source>
</evidence>
<dbReference type="SUPFAM" id="SSF53098">
    <property type="entry name" value="Ribonuclease H-like"/>
    <property type="match status" value="1"/>
</dbReference>
<keyword evidence="2" id="KW-1185">Reference proteome</keyword>
<reference evidence="1 2" key="1">
    <citation type="submission" date="2024-01" db="EMBL/GenBank/DDBJ databases">
        <title>A draft genome for a cacao thread blight-causing isolate of Paramarasmius palmivorus.</title>
        <authorList>
            <person name="Baruah I.K."/>
            <person name="Bukari Y."/>
            <person name="Amoako-Attah I."/>
            <person name="Meinhardt L.W."/>
            <person name="Bailey B.A."/>
            <person name="Cohen S.P."/>
        </authorList>
    </citation>
    <scope>NUCLEOTIDE SEQUENCE [LARGE SCALE GENOMIC DNA]</scope>
    <source>
        <strain evidence="1 2">GH-12</strain>
    </source>
</reference>
<dbReference type="InterPro" id="IPR012337">
    <property type="entry name" value="RNaseH-like_sf"/>
</dbReference>
<dbReference type="InterPro" id="IPR036397">
    <property type="entry name" value="RNaseH_sf"/>
</dbReference>
<dbReference type="Proteomes" id="UP001383192">
    <property type="component" value="Unassembled WGS sequence"/>
</dbReference>
<organism evidence="1 2">
    <name type="scientific">Paramarasmius palmivorus</name>
    <dbReference type="NCBI Taxonomy" id="297713"/>
    <lineage>
        <taxon>Eukaryota</taxon>
        <taxon>Fungi</taxon>
        <taxon>Dikarya</taxon>
        <taxon>Basidiomycota</taxon>
        <taxon>Agaricomycotina</taxon>
        <taxon>Agaricomycetes</taxon>
        <taxon>Agaricomycetidae</taxon>
        <taxon>Agaricales</taxon>
        <taxon>Marasmiineae</taxon>
        <taxon>Marasmiaceae</taxon>
        <taxon>Paramarasmius</taxon>
    </lineage>
</organism>
<protein>
    <submittedName>
        <fullName evidence="1">Uncharacterized protein</fullName>
    </submittedName>
</protein>
<evidence type="ECO:0000313" key="1">
    <source>
        <dbReference type="EMBL" id="KAK7019760.1"/>
    </source>
</evidence>
<comment type="caution">
    <text evidence="1">The sequence shown here is derived from an EMBL/GenBank/DDBJ whole genome shotgun (WGS) entry which is preliminary data.</text>
</comment>
<dbReference type="Gene3D" id="3.30.420.10">
    <property type="entry name" value="Ribonuclease H-like superfamily/Ribonuclease H"/>
    <property type="match status" value="1"/>
</dbReference>
<accession>A0AAW0B209</accession>